<dbReference type="EMBL" id="UFSX01000005">
    <property type="protein sequence ID" value="SUV47244.1"/>
    <property type="molecule type" value="Genomic_DNA"/>
</dbReference>
<evidence type="ECO:0000313" key="2">
    <source>
        <dbReference type="Proteomes" id="UP000254424"/>
    </source>
</evidence>
<evidence type="ECO:0000313" key="1">
    <source>
        <dbReference type="EMBL" id="SUV47244.1"/>
    </source>
</evidence>
<reference evidence="1 2" key="1">
    <citation type="submission" date="2018-06" db="EMBL/GenBank/DDBJ databases">
        <authorList>
            <consortium name="Pathogen Informatics"/>
            <person name="Doyle S."/>
        </authorList>
    </citation>
    <scope>NUCLEOTIDE SEQUENCE [LARGE SCALE GENOMIC DNA]</scope>
    <source>
        <strain evidence="1 2">NCTC11155</strain>
    </source>
</reference>
<protein>
    <submittedName>
        <fullName evidence="1">Uncharacterized protein</fullName>
    </submittedName>
</protein>
<gene>
    <name evidence="1" type="ORF">NCTC11155_03709</name>
</gene>
<dbReference type="RefSeq" id="WP_262510711.1">
    <property type="nucleotide sequence ID" value="NZ_UFSX01000005.1"/>
</dbReference>
<dbReference type="AlphaFoldDB" id="A0A380ZLN1"/>
<dbReference type="Proteomes" id="UP000254424">
    <property type="component" value="Unassembled WGS sequence"/>
</dbReference>
<organism evidence="1 2">
    <name type="scientific">Bacteroides eggerthii</name>
    <dbReference type="NCBI Taxonomy" id="28111"/>
    <lineage>
        <taxon>Bacteria</taxon>
        <taxon>Pseudomonadati</taxon>
        <taxon>Bacteroidota</taxon>
        <taxon>Bacteroidia</taxon>
        <taxon>Bacteroidales</taxon>
        <taxon>Bacteroidaceae</taxon>
        <taxon>Bacteroides</taxon>
    </lineage>
</organism>
<accession>A0A380ZLN1</accession>
<proteinExistence type="predicted"/>
<name>A0A380ZLN1_9BACE</name>
<sequence>MKKYIGIIVISNSLIRVYWHVTMKQNQVELPLKKWQALGL</sequence>